<dbReference type="SUPFAM" id="SSF111352">
    <property type="entry name" value="Ammonium transporter"/>
    <property type="match status" value="1"/>
</dbReference>
<name>A0A2P5CH92_TREOI</name>
<dbReference type="PROSITE" id="PS01219">
    <property type="entry name" value="AMMONIUM_TRANSP"/>
    <property type="match status" value="1"/>
</dbReference>
<evidence type="ECO:0000256" key="4">
    <source>
        <dbReference type="ARBA" id="ARBA00022692"/>
    </source>
</evidence>
<proteinExistence type="inferred from homology"/>
<dbReference type="InterPro" id="IPR018047">
    <property type="entry name" value="Ammonium_transpt_CS"/>
</dbReference>
<evidence type="ECO:0000256" key="1">
    <source>
        <dbReference type="ARBA" id="ARBA00004141"/>
    </source>
</evidence>
<comment type="caution">
    <text evidence="10">The sequence shown here is derived from an EMBL/GenBank/DDBJ whole genome shotgun (WGS) entry which is preliminary data.</text>
</comment>
<dbReference type="InParanoid" id="A0A2P5CH92"/>
<dbReference type="InterPro" id="IPR024041">
    <property type="entry name" value="NH4_transpt_AmtB-like_dom"/>
</dbReference>
<dbReference type="InterPro" id="IPR001905">
    <property type="entry name" value="Ammonium_transpt"/>
</dbReference>
<feature type="transmembrane region" description="Helical" evidence="8">
    <location>
        <begin position="50"/>
        <end position="73"/>
    </location>
</feature>
<feature type="transmembrane region" description="Helical" evidence="8">
    <location>
        <begin position="313"/>
        <end position="333"/>
    </location>
</feature>
<dbReference type="GO" id="GO:0005886">
    <property type="term" value="C:plasma membrane"/>
    <property type="evidence" value="ECO:0007669"/>
    <property type="project" value="UniProtKB-SubCell"/>
</dbReference>
<dbReference type="FunFam" id="1.10.3430.10:FF:000006">
    <property type="entry name" value="Ammonium transporter"/>
    <property type="match status" value="1"/>
</dbReference>
<dbReference type="EMBL" id="JXTC01000365">
    <property type="protein sequence ID" value="PON60429.1"/>
    <property type="molecule type" value="Genomic_DNA"/>
</dbReference>
<evidence type="ECO:0000256" key="6">
    <source>
        <dbReference type="ARBA" id="ARBA00023136"/>
    </source>
</evidence>
<feature type="domain" description="Ammonium transporter AmtB-like" evidence="9">
    <location>
        <begin position="19"/>
        <end position="446"/>
    </location>
</feature>
<evidence type="ECO:0000313" key="10">
    <source>
        <dbReference type="EMBL" id="PON60429.1"/>
    </source>
</evidence>
<dbReference type="Proteomes" id="UP000237000">
    <property type="component" value="Unassembled WGS sequence"/>
</dbReference>
<feature type="transmembrane region" description="Helical" evidence="8">
    <location>
        <begin position="102"/>
        <end position="124"/>
    </location>
</feature>
<comment type="similarity">
    <text evidence="2 8">Belongs to the ammonia transporter channel (TC 1.A.11.2) family.</text>
</comment>
<evidence type="ECO:0000256" key="2">
    <source>
        <dbReference type="ARBA" id="ARBA00005887"/>
    </source>
</evidence>
<dbReference type="STRING" id="63057.A0A2P5CH92"/>
<protein>
    <recommendedName>
        <fullName evidence="8">Ammonium transporter</fullName>
    </recommendedName>
</protein>
<feature type="transmembrane region" description="Helical" evidence="8">
    <location>
        <begin position="172"/>
        <end position="195"/>
    </location>
</feature>
<dbReference type="InterPro" id="IPR029020">
    <property type="entry name" value="Ammonium/urea_transptr"/>
</dbReference>
<dbReference type="PANTHER" id="PTHR11730:SF95">
    <property type="entry name" value="AMMONIUM TRANSPORTER 1 MEMBER 3"/>
    <property type="match status" value="1"/>
</dbReference>
<evidence type="ECO:0000313" key="11">
    <source>
        <dbReference type="Proteomes" id="UP000237000"/>
    </source>
</evidence>
<dbReference type="PANTHER" id="PTHR11730">
    <property type="entry name" value="AMMONIUM TRANSPORTER"/>
    <property type="match status" value="1"/>
</dbReference>
<feature type="transmembrane region" description="Helical" evidence="8">
    <location>
        <begin position="394"/>
        <end position="419"/>
    </location>
</feature>
<gene>
    <name evidence="10" type="primary">TorAMT3</name>
    <name evidence="10" type="ORF">TorRG33x02_284870</name>
</gene>
<keyword evidence="11" id="KW-1185">Reference proteome</keyword>
<feature type="transmembrane region" description="Helical" evidence="8">
    <location>
        <begin position="131"/>
        <end position="152"/>
    </location>
</feature>
<keyword evidence="7 8" id="KW-0924">Ammonia transport</keyword>
<feature type="transmembrane region" description="Helical" evidence="8">
    <location>
        <begin position="216"/>
        <end position="234"/>
    </location>
</feature>
<dbReference type="GO" id="GO:0008519">
    <property type="term" value="F:ammonium channel activity"/>
    <property type="evidence" value="ECO:0007669"/>
    <property type="project" value="InterPro"/>
</dbReference>
<accession>A0A2P5CH92</accession>
<feature type="transmembrane region" description="Helical" evidence="8">
    <location>
        <begin position="16"/>
        <end position="38"/>
    </location>
</feature>
<keyword evidence="4 8" id="KW-0812">Transmembrane</keyword>
<evidence type="ECO:0000256" key="5">
    <source>
        <dbReference type="ARBA" id="ARBA00022989"/>
    </source>
</evidence>
<dbReference type="Pfam" id="PF00909">
    <property type="entry name" value="Ammonium_transp"/>
    <property type="match status" value="1"/>
</dbReference>
<sequence length="468" mass="49951">MAVVSWEQTVEDSINTIYLLFSAYLVFVMQLGFAMLCAGSVRAKNAMNIMLTNVVDAVVGSLSFYLFGFAFAFGGSAGSNSNPFIGSNYFALSNIPDAAYDYSFFLFQWAFAIAVAGITSGSIAERTQFGAYLVFSFFLSGFVYPVVVHWLWSTHGWLSPSNSTRLLFGSGAIDFAGSGVVHLVGGIAGLWGSLIEGPRVGRFNAFGQTVPMRGHNATLVVLGTFLLWFGWFGFNPGSFGKIAVAYPSTTNQGNWTGIGRTAVVTTLSGSTAGLVTLFGRRLWLGHWNALDVCNGVLGGFVAITSGCSVVEPWAGVVCGFFAAWVLIGLNILALKLQFDDPLEAAQLHGGCGAWGLIFTGLFAKEEFVIQAYDSGASGVVRSHGVLMGGGWGLFGAQVVELLAIVGWVSVTMGPLFFVLHKLGILRISVDEEIAGLDISSHGGYAYAQTEGNSGRFYADYIRMQNEQS</sequence>
<reference evidence="11" key="1">
    <citation type="submission" date="2016-06" db="EMBL/GenBank/DDBJ databases">
        <title>Parallel loss of symbiosis genes in relatives of nitrogen-fixing non-legume Parasponia.</title>
        <authorList>
            <person name="Van Velzen R."/>
            <person name="Holmer R."/>
            <person name="Bu F."/>
            <person name="Rutten L."/>
            <person name="Van Zeijl A."/>
            <person name="Liu W."/>
            <person name="Santuari L."/>
            <person name="Cao Q."/>
            <person name="Sharma T."/>
            <person name="Shen D."/>
            <person name="Roswanjaya Y."/>
            <person name="Wardhani T."/>
            <person name="Kalhor M.S."/>
            <person name="Jansen J."/>
            <person name="Van den Hoogen J."/>
            <person name="Gungor B."/>
            <person name="Hartog M."/>
            <person name="Hontelez J."/>
            <person name="Verver J."/>
            <person name="Yang W.-C."/>
            <person name="Schijlen E."/>
            <person name="Repin R."/>
            <person name="Schilthuizen M."/>
            <person name="Schranz E."/>
            <person name="Heidstra R."/>
            <person name="Miyata K."/>
            <person name="Fedorova E."/>
            <person name="Kohlen W."/>
            <person name="Bisseling T."/>
            <person name="Smit S."/>
            <person name="Geurts R."/>
        </authorList>
    </citation>
    <scope>NUCLEOTIDE SEQUENCE [LARGE SCALE GENOMIC DNA]</scope>
    <source>
        <strain evidence="11">cv. RG33-2</strain>
    </source>
</reference>
<evidence type="ECO:0000256" key="8">
    <source>
        <dbReference type="RuleBase" id="RU362002"/>
    </source>
</evidence>
<keyword evidence="5 8" id="KW-1133">Transmembrane helix</keyword>
<dbReference type="Gene3D" id="1.10.3430.10">
    <property type="entry name" value="Ammonium transporter AmtB like domains"/>
    <property type="match status" value="1"/>
</dbReference>
<evidence type="ECO:0000259" key="9">
    <source>
        <dbReference type="Pfam" id="PF00909"/>
    </source>
</evidence>
<feature type="transmembrane region" description="Helical" evidence="8">
    <location>
        <begin position="345"/>
        <end position="363"/>
    </location>
</feature>
<comment type="caution">
    <text evidence="8">Lacks conserved residue(s) required for the propagation of feature annotation.</text>
</comment>
<dbReference type="NCBIfam" id="TIGR00836">
    <property type="entry name" value="amt"/>
    <property type="match status" value="1"/>
</dbReference>
<keyword evidence="3 8" id="KW-0813">Transport</keyword>
<evidence type="ECO:0000256" key="3">
    <source>
        <dbReference type="ARBA" id="ARBA00022448"/>
    </source>
</evidence>
<keyword evidence="6 8" id="KW-0472">Membrane</keyword>
<dbReference type="OrthoDB" id="534912at2759"/>
<comment type="subcellular location">
    <subcellularLocation>
        <location evidence="8">Cell membrane</location>
        <topology evidence="8">Multi-pass membrane protein</topology>
    </subcellularLocation>
    <subcellularLocation>
        <location evidence="1">Membrane</location>
        <topology evidence="1">Multi-pass membrane protein</topology>
    </subcellularLocation>
</comment>
<dbReference type="GO" id="GO:0097272">
    <property type="term" value="P:ammonium homeostasis"/>
    <property type="evidence" value="ECO:0007669"/>
    <property type="project" value="TreeGrafter"/>
</dbReference>
<dbReference type="AlphaFoldDB" id="A0A2P5CH92"/>
<evidence type="ECO:0000256" key="7">
    <source>
        <dbReference type="ARBA" id="ARBA00023177"/>
    </source>
</evidence>
<organism evidence="10 11">
    <name type="scientific">Trema orientale</name>
    <name type="common">Charcoal tree</name>
    <name type="synonym">Celtis orientalis</name>
    <dbReference type="NCBI Taxonomy" id="63057"/>
    <lineage>
        <taxon>Eukaryota</taxon>
        <taxon>Viridiplantae</taxon>
        <taxon>Streptophyta</taxon>
        <taxon>Embryophyta</taxon>
        <taxon>Tracheophyta</taxon>
        <taxon>Spermatophyta</taxon>
        <taxon>Magnoliopsida</taxon>
        <taxon>eudicotyledons</taxon>
        <taxon>Gunneridae</taxon>
        <taxon>Pentapetalae</taxon>
        <taxon>rosids</taxon>
        <taxon>fabids</taxon>
        <taxon>Rosales</taxon>
        <taxon>Cannabaceae</taxon>
        <taxon>Trema</taxon>
    </lineage>
</organism>